<proteinExistence type="predicted"/>
<dbReference type="PANTHER" id="PTHR24221">
    <property type="entry name" value="ATP-BINDING CASSETTE SUB-FAMILY B"/>
    <property type="match status" value="1"/>
</dbReference>
<comment type="subcellular location">
    <subcellularLocation>
        <location evidence="1">Cell membrane</location>
        <topology evidence="1">Multi-pass membrane protein</topology>
    </subcellularLocation>
</comment>
<feature type="transmembrane region" description="Helical" evidence="7">
    <location>
        <begin position="256"/>
        <end position="276"/>
    </location>
</feature>
<dbReference type="GO" id="GO:0005886">
    <property type="term" value="C:plasma membrane"/>
    <property type="evidence" value="ECO:0007669"/>
    <property type="project" value="UniProtKB-SubCell"/>
</dbReference>
<evidence type="ECO:0000256" key="4">
    <source>
        <dbReference type="ARBA" id="ARBA00022840"/>
    </source>
</evidence>
<dbReference type="PROSITE" id="PS50929">
    <property type="entry name" value="ABC_TM1F"/>
    <property type="match status" value="1"/>
</dbReference>
<reference evidence="10 11" key="1">
    <citation type="submission" date="2019-05" db="EMBL/GenBank/DDBJ databases">
        <title>Nakamurella sp. N5BH11, whole genome shotgun sequence.</title>
        <authorList>
            <person name="Tuo L."/>
        </authorList>
    </citation>
    <scope>NUCLEOTIDE SEQUENCE [LARGE SCALE GENOMIC DNA]</scope>
    <source>
        <strain evidence="10 11">N5BH11</strain>
    </source>
</reference>
<dbReference type="SUPFAM" id="SSF90123">
    <property type="entry name" value="ABC transporter transmembrane region"/>
    <property type="match status" value="1"/>
</dbReference>
<dbReference type="InterPro" id="IPR011527">
    <property type="entry name" value="ABC1_TM_dom"/>
</dbReference>
<feature type="domain" description="ABC transmembrane type-1" evidence="9">
    <location>
        <begin position="28"/>
        <end position="276"/>
    </location>
</feature>
<evidence type="ECO:0000256" key="7">
    <source>
        <dbReference type="SAM" id="Phobius"/>
    </source>
</evidence>
<dbReference type="PANTHER" id="PTHR24221:SF654">
    <property type="entry name" value="ATP-BINDING CASSETTE SUB-FAMILY B MEMBER 6"/>
    <property type="match status" value="1"/>
</dbReference>
<dbReference type="SUPFAM" id="SSF52540">
    <property type="entry name" value="P-loop containing nucleoside triphosphate hydrolases"/>
    <property type="match status" value="1"/>
</dbReference>
<dbReference type="GO" id="GO:0140359">
    <property type="term" value="F:ABC-type transporter activity"/>
    <property type="evidence" value="ECO:0007669"/>
    <property type="project" value="InterPro"/>
</dbReference>
<dbReference type="InterPro" id="IPR017871">
    <property type="entry name" value="ABC_transporter-like_CS"/>
</dbReference>
<evidence type="ECO:0000256" key="2">
    <source>
        <dbReference type="ARBA" id="ARBA00022692"/>
    </source>
</evidence>
<feature type="domain" description="ABC transporter" evidence="8">
    <location>
        <begin position="350"/>
        <end position="583"/>
    </location>
</feature>
<dbReference type="Pfam" id="PF00664">
    <property type="entry name" value="ABC_membrane"/>
    <property type="match status" value="1"/>
</dbReference>
<dbReference type="InterPro" id="IPR003593">
    <property type="entry name" value="AAA+_ATPase"/>
</dbReference>
<gene>
    <name evidence="10" type="ORF">FDO65_11340</name>
</gene>
<dbReference type="GO" id="GO:0005524">
    <property type="term" value="F:ATP binding"/>
    <property type="evidence" value="ECO:0007669"/>
    <property type="project" value="UniProtKB-KW"/>
</dbReference>
<dbReference type="RefSeq" id="WP_137449836.1">
    <property type="nucleotide sequence ID" value="NZ_SZZH01000002.1"/>
</dbReference>
<dbReference type="Proteomes" id="UP000306985">
    <property type="component" value="Unassembled WGS sequence"/>
</dbReference>
<dbReference type="PROSITE" id="PS50893">
    <property type="entry name" value="ABC_TRANSPORTER_2"/>
    <property type="match status" value="1"/>
</dbReference>
<feature type="transmembrane region" description="Helical" evidence="7">
    <location>
        <begin position="171"/>
        <end position="189"/>
    </location>
</feature>
<evidence type="ECO:0000256" key="6">
    <source>
        <dbReference type="ARBA" id="ARBA00023136"/>
    </source>
</evidence>
<evidence type="ECO:0000256" key="5">
    <source>
        <dbReference type="ARBA" id="ARBA00022989"/>
    </source>
</evidence>
<dbReference type="Pfam" id="PF00005">
    <property type="entry name" value="ABC_tran"/>
    <property type="match status" value="1"/>
</dbReference>
<keyword evidence="5 7" id="KW-1133">Transmembrane helix</keyword>
<comment type="caution">
    <text evidence="10">The sequence shown here is derived from an EMBL/GenBank/DDBJ whole genome shotgun (WGS) entry which is preliminary data.</text>
</comment>
<feature type="transmembrane region" description="Helical" evidence="7">
    <location>
        <begin position="142"/>
        <end position="165"/>
    </location>
</feature>
<sequence>MTSDRSGRRPLRRLMALLRPHRSAFLSAVAATVVGQVATVGTAVATAWLAGQVLAGRAVAGLDLDGPARWVLLALAVGVTVVAVATWWEMLVAHDLAYRVLADLRVVVYDRLRRIVPARDRPERSGDLATTAMTDVESLEWLYAHVIAQTIGAGMVLVGGSAALAAIRPDLLLVLLPAALLVLTVPWWWKRTADRQGEELRTRGAALGADVVDLLQGLPELTAAGALDRRRAELGAATAKLTALSRRTAGRAGREVAATDLLVSLAGAGALLIIALDPAGVPPQWVPVVLVLTGTVLAPAAAVAGTLQQAGSLRAAVSRILDVLDTPDTVPAAPATVARTPVSRPGEPVVTLTGVRFGYRPGRPVLDGIDLRVHRGETVALVGRSGGGKSTVVALLQRFFDPDAGRIDLLGTDLRAVPDEQLRRRVAVVGQDVQIFAGTLRENVGLAVPDAPDAALRSALTTARAVDLLDRPGRWGAVIGERGARLSGGERARLAVARALAVGADLLVLDEAVANLDAHTERALHEALAVGAADRATVVVAHRPSAILRADRVVVLDSGRVVADGPPGALLAAGGPLADLLTVGDQDDRSDR</sequence>
<dbReference type="InterPro" id="IPR027417">
    <property type="entry name" value="P-loop_NTPase"/>
</dbReference>
<keyword evidence="2 7" id="KW-0812">Transmembrane</keyword>
<evidence type="ECO:0000259" key="8">
    <source>
        <dbReference type="PROSITE" id="PS50893"/>
    </source>
</evidence>
<dbReference type="GO" id="GO:0016887">
    <property type="term" value="F:ATP hydrolysis activity"/>
    <property type="evidence" value="ECO:0007669"/>
    <property type="project" value="InterPro"/>
</dbReference>
<dbReference type="SMART" id="SM00382">
    <property type="entry name" value="AAA"/>
    <property type="match status" value="1"/>
</dbReference>
<keyword evidence="3" id="KW-0547">Nucleotide-binding</keyword>
<evidence type="ECO:0000256" key="3">
    <source>
        <dbReference type="ARBA" id="ARBA00022741"/>
    </source>
</evidence>
<organism evidence="10 11">
    <name type="scientific">Nakamurella flava</name>
    <dbReference type="NCBI Taxonomy" id="2576308"/>
    <lineage>
        <taxon>Bacteria</taxon>
        <taxon>Bacillati</taxon>
        <taxon>Actinomycetota</taxon>
        <taxon>Actinomycetes</taxon>
        <taxon>Nakamurellales</taxon>
        <taxon>Nakamurellaceae</taxon>
        <taxon>Nakamurella</taxon>
    </lineage>
</organism>
<evidence type="ECO:0000313" key="10">
    <source>
        <dbReference type="EMBL" id="TKV59214.1"/>
    </source>
</evidence>
<keyword evidence="11" id="KW-1185">Reference proteome</keyword>
<accession>A0A4U6QG02</accession>
<evidence type="ECO:0000313" key="11">
    <source>
        <dbReference type="Proteomes" id="UP000306985"/>
    </source>
</evidence>
<dbReference type="InterPro" id="IPR003439">
    <property type="entry name" value="ABC_transporter-like_ATP-bd"/>
</dbReference>
<name>A0A4U6QG02_9ACTN</name>
<dbReference type="AlphaFoldDB" id="A0A4U6QG02"/>
<dbReference type="InterPro" id="IPR039421">
    <property type="entry name" value="Type_1_exporter"/>
</dbReference>
<dbReference type="InterPro" id="IPR036640">
    <property type="entry name" value="ABC1_TM_sf"/>
</dbReference>
<dbReference type="Gene3D" id="1.20.1560.10">
    <property type="entry name" value="ABC transporter type 1, transmembrane domain"/>
    <property type="match status" value="1"/>
</dbReference>
<dbReference type="GO" id="GO:0034040">
    <property type="term" value="F:ATPase-coupled lipid transmembrane transporter activity"/>
    <property type="evidence" value="ECO:0007669"/>
    <property type="project" value="TreeGrafter"/>
</dbReference>
<keyword evidence="6 7" id="KW-0472">Membrane</keyword>
<evidence type="ECO:0000256" key="1">
    <source>
        <dbReference type="ARBA" id="ARBA00004651"/>
    </source>
</evidence>
<feature type="transmembrane region" description="Helical" evidence="7">
    <location>
        <begin position="288"/>
        <end position="307"/>
    </location>
</feature>
<protein>
    <submittedName>
        <fullName evidence="10">ABC transporter ATP-binding protein</fullName>
    </submittedName>
</protein>
<evidence type="ECO:0000259" key="9">
    <source>
        <dbReference type="PROSITE" id="PS50929"/>
    </source>
</evidence>
<dbReference type="EMBL" id="SZZH01000002">
    <property type="protein sequence ID" value="TKV59214.1"/>
    <property type="molecule type" value="Genomic_DNA"/>
</dbReference>
<dbReference type="OrthoDB" id="9806127at2"/>
<feature type="transmembrane region" description="Helical" evidence="7">
    <location>
        <begin position="67"/>
        <end position="88"/>
    </location>
</feature>
<dbReference type="Gene3D" id="3.40.50.300">
    <property type="entry name" value="P-loop containing nucleotide triphosphate hydrolases"/>
    <property type="match status" value="1"/>
</dbReference>
<keyword evidence="4 10" id="KW-0067">ATP-binding</keyword>
<dbReference type="PROSITE" id="PS00211">
    <property type="entry name" value="ABC_TRANSPORTER_1"/>
    <property type="match status" value="1"/>
</dbReference>